<dbReference type="Proteomes" id="UP000824120">
    <property type="component" value="Chromosome 2"/>
</dbReference>
<comment type="caution">
    <text evidence="1">The sequence shown here is derived from an EMBL/GenBank/DDBJ whole genome shotgun (WGS) entry which is preliminary data.</text>
</comment>
<organism evidence="1 2">
    <name type="scientific">Solanum commersonii</name>
    <name type="common">Commerson's wild potato</name>
    <name type="synonym">Commerson's nightshade</name>
    <dbReference type="NCBI Taxonomy" id="4109"/>
    <lineage>
        <taxon>Eukaryota</taxon>
        <taxon>Viridiplantae</taxon>
        <taxon>Streptophyta</taxon>
        <taxon>Embryophyta</taxon>
        <taxon>Tracheophyta</taxon>
        <taxon>Spermatophyta</taxon>
        <taxon>Magnoliopsida</taxon>
        <taxon>eudicotyledons</taxon>
        <taxon>Gunneridae</taxon>
        <taxon>Pentapetalae</taxon>
        <taxon>asterids</taxon>
        <taxon>lamiids</taxon>
        <taxon>Solanales</taxon>
        <taxon>Solanaceae</taxon>
        <taxon>Solanoideae</taxon>
        <taxon>Solaneae</taxon>
        <taxon>Solanum</taxon>
    </lineage>
</organism>
<gene>
    <name evidence="1" type="ORF">H5410_004887</name>
</gene>
<protein>
    <submittedName>
        <fullName evidence="1">Uncharacterized protein</fullName>
    </submittedName>
</protein>
<accession>A0A9J6A534</accession>
<name>A0A9J6A534_SOLCO</name>
<dbReference type="EMBL" id="JACXVP010000002">
    <property type="protein sequence ID" value="KAG5619669.1"/>
    <property type="molecule type" value="Genomic_DNA"/>
</dbReference>
<evidence type="ECO:0000313" key="1">
    <source>
        <dbReference type="EMBL" id="KAG5619669.1"/>
    </source>
</evidence>
<dbReference type="AlphaFoldDB" id="A0A9J6A534"/>
<keyword evidence="2" id="KW-1185">Reference proteome</keyword>
<reference evidence="1 2" key="1">
    <citation type="submission" date="2020-09" db="EMBL/GenBank/DDBJ databases">
        <title>De no assembly of potato wild relative species, Solanum commersonii.</title>
        <authorList>
            <person name="Cho K."/>
        </authorList>
    </citation>
    <scope>NUCLEOTIDE SEQUENCE [LARGE SCALE GENOMIC DNA]</scope>
    <source>
        <strain evidence="1">LZ3.2</strain>
        <tissue evidence="1">Leaf</tissue>
    </source>
</reference>
<sequence>MSSVAIKVNPLYIPPTSSTCSSPLLVPTSLISTPTLTSASSPTFIATSSSSPGAISASLLMVVAPSNSLFIILPVESDFVSMIPRVKKNDICNFCSVETNDPSVATDGPSIGRKLNSSKLSSFLPTDDPYVAVDGTSIESKLNNSKLSVLFQQMTHLLQQIDHLLEVSKTTTND</sequence>
<evidence type="ECO:0000313" key="2">
    <source>
        <dbReference type="Proteomes" id="UP000824120"/>
    </source>
</evidence>
<proteinExistence type="predicted"/>